<gene>
    <name evidence="2" type="ORF">SISNIDRAFT_415355</name>
</gene>
<name>A0A164RBX3_9AGAM</name>
<keyword evidence="1" id="KW-0732">Signal</keyword>
<feature type="chain" id="PRO_5007852779" description="Big-1 domain-containing protein" evidence="1">
    <location>
        <begin position="20"/>
        <end position="232"/>
    </location>
</feature>
<evidence type="ECO:0000313" key="2">
    <source>
        <dbReference type="EMBL" id="KZS90429.1"/>
    </source>
</evidence>
<protein>
    <recommendedName>
        <fullName evidence="4">Big-1 domain-containing protein</fullName>
    </recommendedName>
</protein>
<reference evidence="2 3" key="1">
    <citation type="journal article" date="2016" name="Mol. Biol. Evol.">
        <title>Comparative Genomics of Early-Diverging Mushroom-Forming Fungi Provides Insights into the Origins of Lignocellulose Decay Capabilities.</title>
        <authorList>
            <person name="Nagy L.G."/>
            <person name="Riley R."/>
            <person name="Tritt A."/>
            <person name="Adam C."/>
            <person name="Daum C."/>
            <person name="Floudas D."/>
            <person name="Sun H."/>
            <person name="Yadav J.S."/>
            <person name="Pangilinan J."/>
            <person name="Larsson K.H."/>
            <person name="Matsuura K."/>
            <person name="Barry K."/>
            <person name="Labutti K."/>
            <person name="Kuo R."/>
            <person name="Ohm R.A."/>
            <person name="Bhattacharya S.S."/>
            <person name="Shirouzu T."/>
            <person name="Yoshinaga Y."/>
            <person name="Martin F.M."/>
            <person name="Grigoriev I.V."/>
            <person name="Hibbett D.S."/>
        </authorList>
    </citation>
    <scope>NUCLEOTIDE SEQUENCE [LARGE SCALE GENOMIC DNA]</scope>
    <source>
        <strain evidence="2 3">HHB9708</strain>
    </source>
</reference>
<dbReference type="EMBL" id="KV419421">
    <property type="protein sequence ID" value="KZS90429.1"/>
    <property type="molecule type" value="Genomic_DNA"/>
</dbReference>
<organism evidence="2 3">
    <name type="scientific">Sistotremastrum niveocremeum HHB9708</name>
    <dbReference type="NCBI Taxonomy" id="1314777"/>
    <lineage>
        <taxon>Eukaryota</taxon>
        <taxon>Fungi</taxon>
        <taxon>Dikarya</taxon>
        <taxon>Basidiomycota</taxon>
        <taxon>Agaricomycotina</taxon>
        <taxon>Agaricomycetes</taxon>
        <taxon>Sistotremastrales</taxon>
        <taxon>Sistotremastraceae</taxon>
        <taxon>Sertulicium</taxon>
        <taxon>Sertulicium niveocremeum</taxon>
    </lineage>
</organism>
<evidence type="ECO:0000256" key="1">
    <source>
        <dbReference type="SAM" id="SignalP"/>
    </source>
</evidence>
<proteinExistence type="predicted"/>
<evidence type="ECO:0008006" key="4">
    <source>
        <dbReference type="Google" id="ProtNLM"/>
    </source>
</evidence>
<dbReference type="OrthoDB" id="10007757at2759"/>
<sequence>MHALLVALLAVFAFSVAGATPTPAIKPPALVKLRIEGDVDTLFEAFVLTEGHDVTTATGGTHHCDGTNLDANPTPGPTCTSALDTGSLHQHRFVWDGSFDTEFDDFFITTIAGVAETATQFWGILLDFQFTPVGGCQQEVTSGQEVLFAFDAFNKSFFLKASGPPVAKLGKAVVVTVIDGMSGVPIQGASIGGVLTDVNGHASITFATVGLKKLKATRSDSIRSNAVEILVV</sequence>
<accession>A0A164RBX3</accession>
<feature type="signal peptide" evidence="1">
    <location>
        <begin position="1"/>
        <end position="19"/>
    </location>
</feature>
<keyword evidence="3" id="KW-1185">Reference proteome</keyword>
<evidence type="ECO:0000313" key="3">
    <source>
        <dbReference type="Proteomes" id="UP000076722"/>
    </source>
</evidence>
<dbReference type="Proteomes" id="UP000076722">
    <property type="component" value="Unassembled WGS sequence"/>
</dbReference>
<dbReference type="AlphaFoldDB" id="A0A164RBX3"/>